<feature type="compositionally biased region" description="Low complexity" evidence="3">
    <location>
        <begin position="43"/>
        <end position="54"/>
    </location>
</feature>
<feature type="signal peptide" evidence="4">
    <location>
        <begin position="1"/>
        <end position="29"/>
    </location>
</feature>
<gene>
    <name evidence="5" type="ORF">IM660_13005</name>
</gene>
<accession>A0A7M1SRI8</accession>
<dbReference type="InterPro" id="IPR006311">
    <property type="entry name" value="TAT_signal"/>
</dbReference>
<evidence type="ECO:0000256" key="2">
    <source>
        <dbReference type="ARBA" id="ARBA00022448"/>
    </source>
</evidence>
<keyword evidence="6" id="KW-1185">Reference proteome</keyword>
<evidence type="ECO:0000256" key="1">
    <source>
        <dbReference type="ARBA" id="ARBA00008520"/>
    </source>
</evidence>
<evidence type="ECO:0000256" key="4">
    <source>
        <dbReference type="SAM" id="SignalP"/>
    </source>
</evidence>
<protein>
    <submittedName>
        <fullName evidence="5">Carbohydrate ABC transporter substrate-binding protein</fullName>
    </submittedName>
</protein>
<proteinExistence type="inferred from homology"/>
<dbReference type="EMBL" id="CP063169">
    <property type="protein sequence ID" value="QOR69594.1"/>
    <property type="molecule type" value="Genomic_DNA"/>
</dbReference>
<dbReference type="RefSeq" id="WP_193496082.1">
    <property type="nucleotide sequence ID" value="NZ_CP063169.1"/>
</dbReference>
<dbReference type="InterPro" id="IPR006059">
    <property type="entry name" value="SBP"/>
</dbReference>
<evidence type="ECO:0000313" key="6">
    <source>
        <dbReference type="Proteomes" id="UP000593758"/>
    </source>
</evidence>
<feature type="chain" id="PRO_5039430348" evidence="4">
    <location>
        <begin position="30"/>
        <end position="442"/>
    </location>
</feature>
<dbReference type="KEGG" id="halt:IM660_13005"/>
<dbReference type="PROSITE" id="PS51318">
    <property type="entry name" value="TAT"/>
    <property type="match status" value="1"/>
</dbReference>
<dbReference type="Pfam" id="PF01547">
    <property type="entry name" value="SBP_bac_1"/>
    <property type="match status" value="1"/>
</dbReference>
<comment type="similarity">
    <text evidence="1">Belongs to the bacterial solute-binding protein 1 family.</text>
</comment>
<keyword evidence="4" id="KW-0732">Signal</keyword>
<dbReference type="PANTHER" id="PTHR43649:SF29">
    <property type="entry name" value="OSMOPROTECTIVE COMPOUNDS-BINDING PROTEIN GGTB"/>
    <property type="match status" value="1"/>
</dbReference>
<reference evidence="5 6" key="1">
    <citation type="submission" date="2020-10" db="EMBL/GenBank/DDBJ databases">
        <title>Haloactinobacterium sp. RN3S43, a bacterium isolated from saline soil.</title>
        <authorList>
            <person name="Sun J.-Q."/>
        </authorList>
    </citation>
    <scope>NUCLEOTIDE SEQUENCE [LARGE SCALE GENOMIC DNA]</scope>
    <source>
        <strain evidence="5 6">RN3S43</strain>
    </source>
</reference>
<dbReference type="AlphaFoldDB" id="A0A7M1SRI8"/>
<dbReference type="Gene3D" id="3.40.190.10">
    <property type="entry name" value="Periplasmic binding protein-like II"/>
    <property type="match status" value="2"/>
</dbReference>
<dbReference type="SUPFAM" id="SSF53850">
    <property type="entry name" value="Periplasmic binding protein-like II"/>
    <property type="match status" value="1"/>
</dbReference>
<feature type="region of interest" description="Disordered" evidence="3">
    <location>
        <begin position="29"/>
        <end position="69"/>
    </location>
</feature>
<evidence type="ECO:0000256" key="3">
    <source>
        <dbReference type="SAM" id="MobiDB-lite"/>
    </source>
</evidence>
<organism evidence="5 6">
    <name type="scientific">Ruania alkalisoli</name>
    <dbReference type="NCBI Taxonomy" id="2779775"/>
    <lineage>
        <taxon>Bacteria</taxon>
        <taxon>Bacillati</taxon>
        <taxon>Actinomycetota</taxon>
        <taxon>Actinomycetes</taxon>
        <taxon>Micrococcales</taxon>
        <taxon>Ruaniaceae</taxon>
        <taxon>Ruania</taxon>
    </lineage>
</organism>
<name>A0A7M1SRI8_9MICO</name>
<evidence type="ECO:0000313" key="5">
    <source>
        <dbReference type="EMBL" id="QOR69594.1"/>
    </source>
</evidence>
<dbReference type="PANTHER" id="PTHR43649">
    <property type="entry name" value="ARABINOSE-BINDING PROTEIN-RELATED"/>
    <property type="match status" value="1"/>
</dbReference>
<dbReference type="InterPro" id="IPR050490">
    <property type="entry name" value="Bact_solute-bd_prot1"/>
</dbReference>
<dbReference type="Proteomes" id="UP000593758">
    <property type="component" value="Chromosome"/>
</dbReference>
<dbReference type="PROSITE" id="PS51257">
    <property type="entry name" value="PROKAR_LIPOPROTEIN"/>
    <property type="match status" value="1"/>
</dbReference>
<keyword evidence="2" id="KW-0813">Transport</keyword>
<sequence>MNTTTRTSPVSRRGFLLGASALGTSGLLAGCLGSEGTPEETGTEQTGTDETSSEPSGPVTLQNSQSDPAPREALEALIGDYPGDAEINTVAIEQFRAQLSTYLTSANPPDVLTWYAGSVARDYAAEGLLLDVSDMWEGEGACANFSDALRELSSAEDGSQIFVPTNYYWWSIFYKKSAFEEWGVSAPETWEDFLALCEDLKGRGVSPLANGIGSTPWMASGWFDYLNLRINGAQYHRELLAGEHAFTDPEVEAVLEEYTKLIPYFDPNMASYSYQEAVTPMVQNESAMYLIGAFVTQFFPEDQRDDLDFFSVPPINPDVPSAEEAPTDGYFAASGTDNPEGTKELLAYLASAESQQTFIEISGSSNLPTHPDVDTSSFSPLVQKGIELLNSTEEITQFFNRDSSDALQATADDALTRFLADPSDIPGILEGWQAAAERVWDQ</sequence>